<dbReference type="AlphaFoldDB" id="A0A934JR36"/>
<dbReference type="GO" id="GO:0008483">
    <property type="term" value="F:transaminase activity"/>
    <property type="evidence" value="ECO:0007669"/>
    <property type="project" value="UniProtKB-KW"/>
</dbReference>
<keyword evidence="4" id="KW-0032">Aminotransferase</keyword>
<dbReference type="SUPFAM" id="SSF53383">
    <property type="entry name" value="PLP-dependent transferases"/>
    <property type="match status" value="1"/>
</dbReference>
<dbReference type="InterPro" id="IPR005814">
    <property type="entry name" value="Aminotrans_3"/>
</dbReference>
<dbReference type="InterPro" id="IPR015422">
    <property type="entry name" value="PyrdxlP-dep_Trfase_small"/>
</dbReference>
<evidence type="ECO:0000313" key="5">
    <source>
        <dbReference type="Proteomes" id="UP000606991"/>
    </source>
</evidence>
<keyword evidence="2 3" id="KW-0663">Pyridoxal phosphate</keyword>
<dbReference type="PROSITE" id="PS00600">
    <property type="entry name" value="AA_TRANSFER_CLASS_3"/>
    <property type="match status" value="1"/>
</dbReference>
<comment type="caution">
    <text evidence="4">The sequence shown here is derived from an EMBL/GenBank/DDBJ whole genome shotgun (WGS) entry which is preliminary data.</text>
</comment>
<gene>
    <name evidence="4" type="ORF">JF886_04210</name>
</gene>
<dbReference type="Proteomes" id="UP000606991">
    <property type="component" value="Unassembled WGS sequence"/>
</dbReference>
<protein>
    <submittedName>
        <fullName evidence="4">Aminotransferase class III-fold pyridoxal phosphate-dependent enzyme</fullName>
    </submittedName>
</protein>
<dbReference type="Gene3D" id="3.40.640.10">
    <property type="entry name" value="Type I PLP-dependent aspartate aminotransferase-like (Major domain)"/>
    <property type="match status" value="1"/>
</dbReference>
<dbReference type="InterPro" id="IPR015424">
    <property type="entry name" value="PyrdxlP-dep_Trfase"/>
</dbReference>
<dbReference type="InterPro" id="IPR049704">
    <property type="entry name" value="Aminotrans_3_PPA_site"/>
</dbReference>
<keyword evidence="4" id="KW-0808">Transferase</keyword>
<dbReference type="GO" id="GO:0030170">
    <property type="term" value="F:pyridoxal phosphate binding"/>
    <property type="evidence" value="ECO:0007669"/>
    <property type="project" value="InterPro"/>
</dbReference>
<organism evidence="4 5">
    <name type="scientific">Candidatus Aeolococcus gillhamiae</name>
    <dbReference type="NCBI Taxonomy" id="3127015"/>
    <lineage>
        <taxon>Bacteria</taxon>
        <taxon>Bacillati</taxon>
        <taxon>Candidatus Dormiibacterota</taxon>
        <taxon>Candidatus Dormibacteria</taxon>
        <taxon>Candidatus Aeolococcales</taxon>
        <taxon>Candidatus Aeolococcaceae</taxon>
        <taxon>Candidatus Aeolococcus</taxon>
    </lineage>
</organism>
<comment type="cofactor">
    <cofactor evidence="1">
        <name>pyridoxal 5'-phosphate</name>
        <dbReference type="ChEBI" id="CHEBI:597326"/>
    </cofactor>
</comment>
<evidence type="ECO:0000313" key="4">
    <source>
        <dbReference type="EMBL" id="MBJ7594056.1"/>
    </source>
</evidence>
<dbReference type="PANTHER" id="PTHR43713:SF3">
    <property type="entry name" value="GLUTAMATE-1-SEMIALDEHYDE 2,1-AMINOMUTASE 1, CHLOROPLASTIC-RELATED"/>
    <property type="match status" value="1"/>
</dbReference>
<evidence type="ECO:0000256" key="1">
    <source>
        <dbReference type="ARBA" id="ARBA00001933"/>
    </source>
</evidence>
<dbReference type="Pfam" id="PF00202">
    <property type="entry name" value="Aminotran_3"/>
    <property type="match status" value="1"/>
</dbReference>
<accession>A0A934JR36</accession>
<comment type="similarity">
    <text evidence="3">Belongs to the class-III pyridoxal-phosphate-dependent aminotransferase family.</text>
</comment>
<reference evidence="4 5" key="1">
    <citation type="submission" date="2020-10" db="EMBL/GenBank/DDBJ databases">
        <title>Ca. Dormibacterota MAGs.</title>
        <authorList>
            <person name="Montgomery K."/>
        </authorList>
    </citation>
    <scope>NUCLEOTIDE SEQUENCE [LARGE SCALE GENOMIC DNA]</scope>
    <source>
        <strain evidence="4">SC8812_S17_18</strain>
    </source>
</reference>
<dbReference type="RefSeq" id="WP_337309932.1">
    <property type="nucleotide sequence ID" value="NZ_JAEKNS010000048.1"/>
</dbReference>
<evidence type="ECO:0000256" key="3">
    <source>
        <dbReference type="RuleBase" id="RU003560"/>
    </source>
</evidence>
<dbReference type="Gene3D" id="3.90.1150.10">
    <property type="entry name" value="Aspartate Aminotransferase, domain 1"/>
    <property type="match status" value="1"/>
</dbReference>
<name>A0A934JR36_9BACT</name>
<sequence>MTDSFADLAGRAARVLPGGVTHAARAYSPPLYVARSEGSHKWLVDGSVLVDYTMGHGALLLGHAHPAVVAAVREQVGRGTHHGANHPLEVQWAEQIVAMVDSVDEVRFTASGTEAAMLALRVARAATGRDVVVKFDGHFHGWSDAVSVNLVDGEPCTATGVPAAQLETTTVLRAGDVEGLRAMLDTGRVAAVVFEGSGAHYGREPLPQGFATTLRAECDRAGALLIIDEVVTGFRVATGGMQSLLGIRPDLSMFGKVMAGGLPGGGLGGRRDLMELLASTIEHPGTFNANPLTASAGIATLVICASGAPQDAAAETAAQLEAGWRDVLQRHGVGGAVWRLVSIIHMRLDDPAAHAALAGRMREEGVDLLHTSAFVSAVHTEDDVAASVAALERALRPSP</sequence>
<dbReference type="PANTHER" id="PTHR43713">
    <property type="entry name" value="GLUTAMATE-1-SEMIALDEHYDE 2,1-AMINOMUTASE"/>
    <property type="match status" value="1"/>
</dbReference>
<evidence type="ECO:0000256" key="2">
    <source>
        <dbReference type="ARBA" id="ARBA00022898"/>
    </source>
</evidence>
<dbReference type="InterPro" id="IPR015421">
    <property type="entry name" value="PyrdxlP-dep_Trfase_major"/>
</dbReference>
<proteinExistence type="inferred from homology"/>
<dbReference type="EMBL" id="JAEKNS010000048">
    <property type="protein sequence ID" value="MBJ7594056.1"/>
    <property type="molecule type" value="Genomic_DNA"/>
</dbReference>